<proteinExistence type="predicted"/>
<accession>A0AAD9K7G4</accession>
<reference evidence="1" key="1">
    <citation type="journal article" date="2023" name="Mol. Biol. Evol.">
        <title>Third-Generation Sequencing Reveals the Adaptive Role of the Epigenome in Three Deep-Sea Polychaetes.</title>
        <authorList>
            <person name="Perez M."/>
            <person name="Aroh O."/>
            <person name="Sun Y."/>
            <person name="Lan Y."/>
            <person name="Juniper S.K."/>
            <person name="Young C.R."/>
            <person name="Angers B."/>
            <person name="Qian P.Y."/>
        </authorList>
    </citation>
    <scope>NUCLEOTIDE SEQUENCE</scope>
    <source>
        <strain evidence="1">P08H-3</strain>
    </source>
</reference>
<dbReference type="AlphaFoldDB" id="A0AAD9K7G4"/>
<organism evidence="1 2">
    <name type="scientific">Paralvinella palmiformis</name>
    <dbReference type="NCBI Taxonomy" id="53620"/>
    <lineage>
        <taxon>Eukaryota</taxon>
        <taxon>Metazoa</taxon>
        <taxon>Spiralia</taxon>
        <taxon>Lophotrochozoa</taxon>
        <taxon>Annelida</taxon>
        <taxon>Polychaeta</taxon>
        <taxon>Sedentaria</taxon>
        <taxon>Canalipalpata</taxon>
        <taxon>Terebellida</taxon>
        <taxon>Terebelliformia</taxon>
        <taxon>Alvinellidae</taxon>
        <taxon>Paralvinella</taxon>
    </lineage>
</organism>
<gene>
    <name evidence="1" type="ORF">LSH36_39g16050</name>
</gene>
<keyword evidence="2" id="KW-1185">Reference proteome</keyword>
<sequence length="147" mass="16558">MATVEAICNHSQMARPVIARDVLEREKISQEPLQRPRDKAAELASRDIEVTCQNITDRGECLSRRKLSGFHTNIRPTLATPEYADQGDENQFVDQRSCDLSGTGSRLSQTTDVSETFHAFLNSLRRKVLKEVDLCPNMRPNLGCNLL</sequence>
<dbReference type="Proteomes" id="UP001208570">
    <property type="component" value="Unassembled WGS sequence"/>
</dbReference>
<name>A0AAD9K7G4_9ANNE</name>
<comment type="caution">
    <text evidence="1">The sequence shown here is derived from an EMBL/GenBank/DDBJ whole genome shotgun (WGS) entry which is preliminary data.</text>
</comment>
<evidence type="ECO:0000313" key="1">
    <source>
        <dbReference type="EMBL" id="KAK2166458.1"/>
    </source>
</evidence>
<protein>
    <submittedName>
        <fullName evidence="1">Uncharacterized protein</fullName>
    </submittedName>
</protein>
<evidence type="ECO:0000313" key="2">
    <source>
        <dbReference type="Proteomes" id="UP001208570"/>
    </source>
</evidence>
<dbReference type="EMBL" id="JAODUP010000039">
    <property type="protein sequence ID" value="KAK2166458.1"/>
    <property type="molecule type" value="Genomic_DNA"/>
</dbReference>